<feature type="transmembrane region" description="Helical" evidence="1">
    <location>
        <begin position="20"/>
        <end position="44"/>
    </location>
</feature>
<dbReference type="NCBIfam" id="TIGR02532">
    <property type="entry name" value="IV_pilin_GFxxxE"/>
    <property type="match status" value="1"/>
</dbReference>
<dbReference type="InterPro" id="IPR032092">
    <property type="entry name" value="PilW"/>
</dbReference>
<evidence type="ECO:0008006" key="4">
    <source>
        <dbReference type="Google" id="ProtNLM"/>
    </source>
</evidence>
<organism evidence="2 3">
    <name type="scientific">Chromatium okenii</name>
    <dbReference type="NCBI Taxonomy" id="61644"/>
    <lineage>
        <taxon>Bacteria</taxon>
        <taxon>Pseudomonadati</taxon>
        <taxon>Pseudomonadota</taxon>
        <taxon>Gammaproteobacteria</taxon>
        <taxon>Chromatiales</taxon>
        <taxon>Chromatiaceae</taxon>
        <taxon>Chromatium</taxon>
    </lineage>
</organism>
<keyword evidence="1" id="KW-1133">Transmembrane helix</keyword>
<keyword evidence="1" id="KW-0812">Transmembrane</keyword>
<protein>
    <recommendedName>
        <fullName evidence="4">Prepilin-type cleavage/methylation domain-containing protein</fullName>
    </recommendedName>
</protein>
<dbReference type="PROSITE" id="PS00409">
    <property type="entry name" value="PROKAR_NTER_METHYL"/>
    <property type="match status" value="1"/>
</dbReference>
<keyword evidence="1" id="KW-0472">Membrane</keyword>
<dbReference type="InterPro" id="IPR012902">
    <property type="entry name" value="N_methyl_site"/>
</dbReference>
<accession>A0A2S7XPF3</accession>
<gene>
    <name evidence="2" type="ORF">CXB77_13775</name>
</gene>
<name>A0A2S7XPF3_9GAMM</name>
<dbReference type="Pfam" id="PF16074">
    <property type="entry name" value="PilW"/>
    <property type="match status" value="1"/>
</dbReference>
<comment type="caution">
    <text evidence="2">The sequence shown here is derived from an EMBL/GenBank/DDBJ whole genome shotgun (WGS) entry which is preliminary data.</text>
</comment>
<dbReference type="GO" id="GO:0043683">
    <property type="term" value="P:type IV pilus assembly"/>
    <property type="evidence" value="ECO:0007669"/>
    <property type="project" value="InterPro"/>
</dbReference>
<dbReference type="Proteomes" id="UP000239936">
    <property type="component" value="Unassembled WGS sequence"/>
</dbReference>
<sequence length="259" mass="28794">MRLSMYLASVYTQSSSQRGFTLVELMISMTIGLFLSAGMVALLIGNKQSYRDSENVARVQETGRFAVEYLAKNVRQSGLQNFAGIPPANWPPTNYIQGWPGATSAPSGAILTVGVSGYVKNTDLFRITYYDTNLSSVVTYTYYVSNTSGLPGLREQKTVVNTTTTTNEELLESVYDMQLRYGVDTTGDDQIDNYFNTAPDWNRVLAVKIDLLVGSSEDNLVDAAMSLPFEKNDGTFFTATNRRIYQMFSTTVALRNRMK</sequence>
<evidence type="ECO:0000313" key="2">
    <source>
        <dbReference type="EMBL" id="PQJ95308.1"/>
    </source>
</evidence>
<dbReference type="AlphaFoldDB" id="A0A2S7XPF3"/>
<dbReference type="OrthoDB" id="5296662at2"/>
<evidence type="ECO:0000313" key="3">
    <source>
        <dbReference type="Proteomes" id="UP000239936"/>
    </source>
</evidence>
<dbReference type="Pfam" id="PF07963">
    <property type="entry name" value="N_methyl"/>
    <property type="match status" value="1"/>
</dbReference>
<reference evidence="2 3" key="1">
    <citation type="submission" date="2018-01" db="EMBL/GenBank/DDBJ databases">
        <title>The complete genome sequence of Chromatium okenii LaCa, a purple sulfur bacterium with a turbulent life.</title>
        <authorList>
            <person name="Luedin S.M."/>
            <person name="Liechti N."/>
            <person name="Storelli N."/>
            <person name="Danza F."/>
            <person name="Wittwer M."/>
            <person name="Pothier J.F."/>
            <person name="Tonolla M.A."/>
        </authorList>
    </citation>
    <scope>NUCLEOTIDE SEQUENCE [LARGE SCALE GENOMIC DNA]</scope>
    <source>
        <strain evidence="2 3">LaCa</strain>
    </source>
</reference>
<dbReference type="EMBL" id="PPGH01000037">
    <property type="protein sequence ID" value="PQJ95308.1"/>
    <property type="molecule type" value="Genomic_DNA"/>
</dbReference>
<keyword evidence="3" id="KW-1185">Reference proteome</keyword>
<evidence type="ECO:0000256" key="1">
    <source>
        <dbReference type="SAM" id="Phobius"/>
    </source>
</evidence>
<proteinExistence type="predicted"/>